<dbReference type="KEGG" id="dfi:AXF13_11360"/>
<evidence type="ECO:0000313" key="2">
    <source>
        <dbReference type="EMBL" id="AMD90670.1"/>
    </source>
</evidence>
<dbReference type="RefSeq" id="WP_062253366.1">
    <property type="nucleotide sequence ID" value="NZ_CP014229.1"/>
</dbReference>
<keyword evidence="2" id="KW-0560">Oxidoreductase</keyword>
<dbReference type="EMBL" id="CP014229">
    <property type="protein sequence ID" value="AMD90670.1"/>
    <property type="molecule type" value="Genomic_DNA"/>
</dbReference>
<reference evidence="3" key="1">
    <citation type="submission" date="2016-02" db="EMBL/GenBank/DDBJ databases">
        <authorList>
            <person name="Holder M.E."/>
            <person name="Ajami N.J."/>
            <person name="Petrosino J.F."/>
        </authorList>
    </citation>
    <scope>NUCLEOTIDE SEQUENCE [LARGE SCALE GENOMIC DNA]</scope>
    <source>
        <strain evidence="3">CCUG 45958</strain>
    </source>
</reference>
<protein>
    <submittedName>
        <fullName evidence="2">Aromatic ring-opening dioxygenase LigA</fullName>
    </submittedName>
</protein>
<dbReference type="SUPFAM" id="SSF160631">
    <property type="entry name" value="SMI1/KNR4-like"/>
    <property type="match status" value="1"/>
</dbReference>
<name>A0A0X8JKW8_9BACT</name>
<feature type="compositionally biased region" description="Low complexity" evidence="1">
    <location>
        <begin position="1"/>
        <end position="23"/>
    </location>
</feature>
<evidence type="ECO:0000313" key="3">
    <source>
        <dbReference type="Proteomes" id="UP000069241"/>
    </source>
</evidence>
<proteinExistence type="predicted"/>
<evidence type="ECO:0000256" key="1">
    <source>
        <dbReference type="SAM" id="MobiDB-lite"/>
    </source>
</evidence>
<dbReference type="AlphaFoldDB" id="A0A0X8JKW8"/>
<organism evidence="2 3">
    <name type="scientific">Desulfovibrio fairfieldensis</name>
    <dbReference type="NCBI Taxonomy" id="44742"/>
    <lineage>
        <taxon>Bacteria</taxon>
        <taxon>Pseudomonadati</taxon>
        <taxon>Thermodesulfobacteriota</taxon>
        <taxon>Desulfovibrionia</taxon>
        <taxon>Desulfovibrionales</taxon>
        <taxon>Desulfovibrionaceae</taxon>
        <taxon>Desulfovibrio</taxon>
    </lineage>
</organism>
<dbReference type="Proteomes" id="UP000069241">
    <property type="component" value="Chromosome"/>
</dbReference>
<gene>
    <name evidence="2" type="ORF">AXF13_11360</name>
</gene>
<keyword evidence="3" id="KW-1185">Reference proteome</keyword>
<dbReference type="GO" id="GO:0051213">
    <property type="term" value="F:dioxygenase activity"/>
    <property type="evidence" value="ECO:0007669"/>
    <property type="project" value="UniProtKB-KW"/>
</dbReference>
<feature type="region of interest" description="Disordered" evidence="1">
    <location>
        <begin position="1"/>
        <end position="25"/>
    </location>
</feature>
<dbReference type="InterPro" id="IPR037883">
    <property type="entry name" value="Knr4/Smi1-like_sf"/>
</dbReference>
<accession>A0A0X8JKW8</accession>
<sequence length="162" mass="17369">MPENIPTSPASSVAAAPGASNAPEDPAKRALQALLPEFYAAVGEFEDLKAAPGLSPEAVAALEKKLEFGFSMELRELLTRCAAVSMAGLSVKAAEFGPIVMPGSDALIIGEFYLYNPGDRLLMLPDDPAVYYLEQRNGAITKMADGVFNFFNKTLVKYLYSD</sequence>
<keyword evidence="2" id="KW-0223">Dioxygenase</keyword>